<sequence>MIDKMYAAVLTVGGVVFAGCLLLGEAVDAMGGAGVIGLRALPDDTVEQAERFC</sequence>
<accession>A0A098BNE5</accession>
<dbReference type="EMBL" id="CCSD01000068">
    <property type="protein sequence ID" value="CDZ89755.1"/>
    <property type="molecule type" value="Genomic_DNA"/>
</dbReference>
<proteinExistence type="predicted"/>
<gene>
    <name evidence="1" type="ORF">RHRU231_560009</name>
</gene>
<protein>
    <submittedName>
        <fullName evidence="1">Uncharacterized protein</fullName>
    </submittedName>
</protein>
<dbReference type="Proteomes" id="UP000042997">
    <property type="component" value="Unassembled WGS sequence"/>
</dbReference>
<organism evidence="1 2">
    <name type="scientific">Rhodococcus ruber</name>
    <dbReference type="NCBI Taxonomy" id="1830"/>
    <lineage>
        <taxon>Bacteria</taxon>
        <taxon>Bacillati</taxon>
        <taxon>Actinomycetota</taxon>
        <taxon>Actinomycetes</taxon>
        <taxon>Mycobacteriales</taxon>
        <taxon>Nocardiaceae</taxon>
        <taxon>Rhodococcus</taxon>
    </lineage>
</organism>
<evidence type="ECO:0000313" key="2">
    <source>
        <dbReference type="Proteomes" id="UP000042997"/>
    </source>
</evidence>
<reference evidence="1 2" key="1">
    <citation type="journal article" date="2014" name="Genome Announc.">
        <title>Draft Genome Sequence of Propane- and Butane-Oxidizing Actinobacterium Rhodococcus ruber IEGM 231.</title>
        <authorList>
            <person name="Ivshina I.B."/>
            <person name="Kuyukina M.S."/>
            <person name="Krivoruchko A.V."/>
            <person name="Barbe V."/>
            <person name="Fischer C."/>
        </authorList>
    </citation>
    <scope>NUCLEOTIDE SEQUENCE [LARGE SCALE GENOMIC DNA]</scope>
</reference>
<dbReference type="AlphaFoldDB" id="A0A098BNE5"/>
<name>A0A098BNE5_9NOCA</name>
<evidence type="ECO:0000313" key="1">
    <source>
        <dbReference type="EMBL" id="CDZ89755.1"/>
    </source>
</evidence>
<dbReference type="GeneID" id="66833298"/>
<dbReference type="PROSITE" id="PS51257">
    <property type="entry name" value="PROKAR_LIPOPROTEIN"/>
    <property type="match status" value="1"/>
</dbReference>
<dbReference type="RefSeq" id="WP_155621881.1">
    <property type="nucleotide sequence ID" value="NZ_CP023714.1"/>
</dbReference>